<evidence type="ECO:0000313" key="2">
    <source>
        <dbReference type="EMBL" id="GHI69019.1"/>
    </source>
</evidence>
<protein>
    <submittedName>
        <fullName evidence="2">Uncharacterized protein</fullName>
    </submittedName>
</protein>
<keyword evidence="3" id="KW-1185">Reference proteome</keyword>
<reference evidence="3" key="1">
    <citation type="submission" date="2023-07" db="EMBL/GenBank/DDBJ databases">
        <title>Whole genome shotgun sequence of Streptomyces nojiriensis NBRC 13794.</title>
        <authorList>
            <person name="Komaki H."/>
            <person name="Tamura T."/>
        </authorList>
    </citation>
    <scope>NUCLEOTIDE SEQUENCE [LARGE SCALE GENOMIC DNA]</scope>
    <source>
        <strain evidence="3">NBRC 13794</strain>
    </source>
</reference>
<sequence length="77" mass="7869">MPAMSPIGNIANRAPAAGSAFDASSDGKGGETGQDELGEWEAISMTAAPPEETTSLLSRPVHVTIASRPAVDVVGYR</sequence>
<name>A0ABQ3SLP1_9ACTN</name>
<organism evidence="2 3">
    <name type="scientific">Streptomyces nojiriensis</name>
    <dbReference type="NCBI Taxonomy" id="66374"/>
    <lineage>
        <taxon>Bacteria</taxon>
        <taxon>Bacillati</taxon>
        <taxon>Actinomycetota</taxon>
        <taxon>Actinomycetes</taxon>
        <taxon>Kitasatosporales</taxon>
        <taxon>Streptomycetaceae</taxon>
        <taxon>Streptomyces</taxon>
    </lineage>
</organism>
<comment type="caution">
    <text evidence="2">The sequence shown here is derived from an EMBL/GenBank/DDBJ whole genome shotgun (WGS) entry which is preliminary data.</text>
</comment>
<evidence type="ECO:0000256" key="1">
    <source>
        <dbReference type="SAM" id="MobiDB-lite"/>
    </source>
</evidence>
<accession>A0ABQ3SLP1</accession>
<gene>
    <name evidence="2" type="ORF">Snoj_29370</name>
</gene>
<dbReference type="EMBL" id="BNEC01000005">
    <property type="protein sequence ID" value="GHI69019.1"/>
    <property type="molecule type" value="Genomic_DNA"/>
</dbReference>
<feature type="compositionally biased region" description="Low complexity" evidence="1">
    <location>
        <begin position="16"/>
        <end position="26"/>
    </location>
</feature>
<dbReference type="Proteomes" id="UP000613974">
    <property type="component" value="Unassembled WGS sequence"/>
</dbReference>
<proteinExistence type="predicted"/>
<evidence type="ECO:0000313" key="3">
    <source>
        <dbReference type="Proteomes" id="UP000613974"/>
    </source>
</evidence>
<feature type="region of interest" description="Disordered" evidence="1">
    <location>
        <begin position="1"/>
        <end position="38"/>
    </location>
</feature>